<dbReference type="GO" id="GO:0016747">
    <property type="term" value="F:acyltransferase activity, transferring groups other than amino-acyl groups"/>
    <property type="evidence" value="ECO:0007669"/>
    <property type="project" value="InterPro"/>
</dbReference>
<evidence type="ECO:0000313" key="2">
    <source>
        <dbReference type="EMBL" id="MBB4012465.1"/>
    </source>
</evidence>
<dbReference type="Gene3D" id="3.40.630.30">
    <property type="match status" value="1"/>
</dbReference>
<keyword evidence="2" id="KW-0808">Transferase</keyword>
<dbReference type="Proteomes" id="UP000561045">
    <property type="component" value="Unassembled WGS sequence"/>
</dbReference>
<evidence type="ECO:0000259" key="1">
    <source>
        <dbReference type="PROSITE" id="PS51186"/>
    </source>
</evidence>
<sequence length="156" mass="17314">MAGEQTLPAVCALLAEAVRWLDASGRPMWRMDEVGAAQVLPWVKRGSVHLVCLAGEPVATYRLQPEDEVFWPDPADADALFLHRIAIARAHAGKGILAAIVAQAKREARAARRGWLRLDCASDRTGLRRAYEREGFLLRDERVCGAWHVARYESAV</sequence>
<comment type="caution">
    <text evidence="2">The sequence shown here is derived from an EMBL/GenBank/DDBJ whole genome shotgun (WGS) entry which is preliminary data.</text>
</comment>
<dbReference type="RefSeq" id="WP_183634264.1">
    <property type="nucleotide sequence ID" value="NZ_BAABLE010000011.1"/>
</dbReference>
<dbReference type="InterPro" id="IPR000182">
    <property type="entry name" value="GNAT_dom"/>
</dbReference>
<dbReference type="InterPro" id="IPR016181">
    <property type="entry name" value="Acyl_CoA_acyltransferase"/>
</dbReference>
<dbReference type="SUPFAM" id="SSF55729">
    <property type="entry name" value="Acyl-CoA N-acyltransferases (Nat)"/>
    <property type="match status" value="1"/>
</dbReference>
<gene>
    <name evidence="2" type="ORF">GGR36_001773</name>
</gene>
<feature type="domain" description="N-acetyltransferase" evidence="1">
    <location>
        <begin position="1"/>
        <end position="156"/>
    </location>
</feature>
<dbReference type="EMBL" id="JACIET010000001">
    <property type="protein sequence ID" value="MBB4012465.1"/>
    <property type="molecule type" value="Genomic_DNA"/>
</dbReference>
<proteinExistence type="predicted"/>
<evidence type="ECO:0000313" key="3">
    <source>
        <dbReference type="Proteomes" id="UP000561045"/>
    </source>
</evidence>
<keyword evidence="3" id="KW-1185">Reference proteome</keyword>
<dbReference type="Pfam" id="PF00583">
    <property type="entry name" value="Acetyltransf_1"/>
    <property type="match status" value="1"/>
</dbReference>
<reference evidence="2 3" key="1">
    <citation type="submission" date="2020-08" db="EMBL/GenBank/DDBJ databases">
        <title>Genomic Encyclopedia of Type Strains, Phase IV (KMG-IV): sequencing the most valuable type-strain genomes for metagenomic binning, comparative biology and taxonomic classification.</title>
        <authorList>
            <person name="Goeker M."/>
        </authorList>
    </citation>
    <scope>NUCLEOTIDE SEQUENCE [LARGE SCALE GENOMIC DNA]</scope>
    <source>
        <strain evidence="2 3">DSM 106739</strain>
    </source>
</reference>
<name>A0A840BGZ8_9RHOO</name>
<dbReference type="AlphaFoldDB" id="A0A840BGZ8"/>
<protein>
    <submittedName>
        <fullName evidence="2">GNAT superfamily N-acetyltransferase</fullName>
    </submittedName>
</protein>
<accession>A0A840BGZ8</accession>
<dbReference type="PROSITE" id="PS51186">
    <property type="entry name" value="GNAT"/>
    <property type="match status" value="1"/>
</dbReference>
<organism evidence="2 3">
    <name type="scientific">Niveibacterium umoris</name>
    <dbReference type="NCBI Taxonomy" id="1193620"/>
    <lineage>
        <taxon>Bacteria</taxon>
        <taxon>Pseudomonadati</taxon>
        <taxon>Pseudomonadota</taxon>
        <taxon>Betaproteobacteria</taxon>
        <taxon>Rhodocyclales</taxon>
        <taxon>Rhodocyclaceae</taxon>
        <taxon>Niveibacterium</taxon>
    </lineage>
</organism>